<reference evidence="2 3" key="1">
    <citation type="submission" date="2017-05" db="EMBL/GenBank/DDBJ databases">
        <authorList>
            <person name="Song R."/>
            <person name="Chenine A.L."/>
            <person name="Ruprecht R.M."/>
        </authorList>
    </citation>
    <scope>NUCLEOTIDE SEQUENCE [LARGE SCALE GENOMIC DNA]</scope>
    <source>
        <strain evidence="2 3">CECT 8489</strain>
    </source>
</reference>
<feature type="region of interest" description="Disordered" evidence="1">
    <location>
        <begin position="1"/>
        <end position="26"/>
    </location>
</feature>
<sequence length="68" mass="7696">MKRQMKNPDDARQRTPGANEEFDMRTNSLTQTYASSGILQTRHVRNRCGLTDRRAQLIATLLFGEGGN</sequence>
<evidence type="ECO:0000313" key="2">
    <source>
        <dbReference type="EMBL" id="SMX25911.1"/>
    </source>
</evidence>
<dbReference type="EMBL" id="FXXQ01000055">
    <property type="protein sequence ID" value="SMX25911.1"/>
    <property type="molecule type" value="Genomic_DNA"/>
</dbReference>
<accession>A0A238J6E5</accession>
<feature type="compositionally biased region" description="Basic and acidic residues" evidence="1">
    <location>
        <begin position="1"/>
        <end position="13"/>
    </location>
</feature>
<evidence type="ECO:0000313" key="3">
    <source>
        <dbReference type="Proteomes" id="UP000201838"/>
    </source>
</evidence>
<protein>
    <submittedName>
        <fullName evidence="2">Uncharacterized protein</fullName>
    </submittedName>
</protein>
<dbReference type="RefSeq" id="WP_141138357.1">
    <property type="nucleotide sequence ID" value="NZ_FXXQ01000055.1"/>
</dbReference>
<dbReference type="OrthoDB" id="9914701at2"/>
<proteinExistence type="predicted"/>
<gene>
    <name evidence="2" type="ORF">BOA8489_04056</name>
</gene>
<organism evidence="2 3">
    <name type="scientific">Boseongicola aestuarii</name>
    <dbReference type="NCBI Taxonomy" id="1470561"/>
    <lineage>
        <taxon>Bacteria</taxon>
        <taxon>Pseudomonadati</taxon>
        <taxon>Pseudomonadota</taxon>
        <taxon>Alphaproteobacteria</taxon>
        <taxon>Rhodobacterales</taxon>
        <taxon>Paracoccaceae</taxon>
        <taxon>Boseongicola</taxon>
    </lineage>
</organism>
<dbReference type="AlphaFoldDB" id="A0A238J6E5"/>
<dbReference type="Proteomes" id="UP000201838">
    <property type="component" value="Unassembled WGS sequence"/>
</dbReference>
<evidence type="ECO:0000256" key="1">
    <source>
        <dbReference type="SAM" id="MobiDB-lite"/>
    </source>
</evidence>
<keyword evidence="3" id="KW-1185">Reference proteome</keyword>
<name>A0A238J6E5_9RHOB</name>